<dbReference type="Proteomes" id="UP000034455">
    <property type="component" value="Unassembled WGS sequence"/>
</dbReference>
<dbReference type="InterPro" id="IPR036390">
    <property type="entry name" value="WH_DNA-bd_sf"/>
</dbReference>
<dbReference type="EMBL" id="LAKJ01000009">
    <property type="protein sequence ID" value="KKI64267.1"/>
    <property type="molecule type" value="Genomic_DNA"/>
</dbReference>
<comment type="caution">
    <text evidence="5">The sequence shown here is derived from an EMBL/GenBank/DDBJ whole genome shotgun (WGS) entry which is preliminary data.</text>
</comment>
<sequence length="112" mass="13049">MNTIIYEEKRGLINKVVKQNLNLTISEVIILDKLLYLNKNKINAIELKKLLQVQNSPVSSQINHFIELNLLKKSRDQSDERCIYLHDIKLAEIKQLIEQYHLIVDSILHSSA</sequence>
<name>A0A0M2NWA0_STACC</name>
<dbReference type="SUPFAM" id="SSF46785">
    <property type="entry name" value="Winged helix' DNA-binding domain"/>
    <property type="match status" value="1"/>
</dbReference>
<dbReference type="PATRIC" id="fig|74704.6.peg.2718"/>
<evidence type="ECO:0000256" key="3">
    <source>
        <dbReference type="ARBA" id="ARBA00023163"/>
    </source>
</evidence>
<reference evidence="5 6" key="1">
    <citation type="submission" date="2015-03" db="EMBL/GenBank/DDBJ databases">
        <title>Genome Assembly of Staphylococcus cohnii subsp. cohnii strain G22B2.</title>
        <authorList>
            <person name="Nair G."/>
            <person name="Kaur G."/>
            <person name="Khatri I."/>
            <person name="Singh N.K."/>
            <person name="Sathyabama S."/>
            <person name="Maurya S.K."/>
            <person name="Subramanian S."/>
            <person name="Agrewala J.N."/>
            <person name="Mayilraj S."/>
        </authorList>
    </citation>
    <scope>NUCLEOTIDE SEQUENCE [LARGE SCALE GENOMIC DNA]</scope>
    <source>
        <strain evidence="5 6">G22B2</strain>
    </source>
</reference>
<dbReference type="InterPro" id="IPR036388">
    <property type="entry name" value="WH-like_DNA-bd_sf"/>
</dbReference>
<dbReference type="Gene3D" id="1.10.10.10">
    <property type="entry name" value="Winged helix-like DNA-binding domain superfamily/Winged helix DNA-binding domain"/>
    <property type="match status" value="1"/>
</dbReference>
<dbReference type="GO" id="GO:0003677">
    <property type="term" value="F:DNA binding"/>
    <property type="evidence" value="ECO:0007669"/>
    <property type="project" value="UniProtKB-KW"/>
</dbReference>
<keyword evidence="2" id="KW-0238">DNA-binding</keyword>
<evidence type="ECO:0000313" key="6">
    <source>
        <dbReference type="Proteomes" id="UP000034455"/>
    </source>
</evidence>
<dbReference type="AlphaFoldDB" id="A0A0M2NWA0"/>
<keyword evidence="1" id="KW-0805">Transcription regulation</keyword>
<keyword evidence="3" id="KW-0804">Transcription</keyword>
<evidence type="ECO:0000313" key="5">
    <source>
        <dbReference type="EMBL" id="KKI64267.1"/>
    </source>
</evidence>
<protein>
    <recommendedName>
        <fullName evidence="4">Transcriptional regulator SarA/SarZ/Rot-like helix-turn-helix domain-containing protein</fullName>
    </recommendedName>
</protein>
<gene>
    <name evidence="5" type="ORF">UF66_2606</name>
</gene>
<organism evidence="5 6">
    <name type="scientific">Staphylococcus cohnii subsp. cohnii</name>
    <dbReference type="NCBI Taxonomy" id="74704"/>
    <lineage>
        <taxon>Bacteria</taxon>
        <taxon>Bacillati</taxon>
        <taxon>Bacillota</taxon>
        <taxon>Bacilli</taxon>
        <taxon>Bacillales</taxon>
        <taxon>Staphylococcaceae</taxon>
        <taxon>Staphylococcus</taxon>
        <taxon>Staphylococcus cohnii species complex</taxon>
    </lineage>
</organism>
<dbReference type="Pfam" id="PF22381">
    <property type="entry name" value="Staph_reg_Sar_Rot"/>
    <property type="match status" value="1"/>
</dbReference>
<evidence type="ECO:0000259" key="4">
    <source>
        <dbReference type="Pfam" id="PF22381"/>
    </source>
</evidence>
<evidence type="ECO:0000256" key="2">
    <source>
        <dbReference type="ARBA" id="ARBA00023125"/>
    </source>
</evidence>
<feature type="domain" description="Transcriptional regulator SarA/SarZ/Rot-like helix-turn-helix" evidence="4">
    <location>
        <begin position="14"/>
        <end position="86"/>
    </location>
</feature>
<evidence type="ECO:0000256" key="1">
    <source>
        <dbReference type="ARBA" id="ARBA00023015"/>
    </source>
</evidence>
<proteinExistence type="predicted"/>
<dbReference type="RefSeq" id="WP_019468223.1">
    <property type="nucleotide sequence ID" value="NZ_BKAS01000012.1"/>
</dbReference>
<dbReference type="InterPro" id="IPR055166">
    <property type="entry name" value="Transc_reg_Sar_Rot_HTH"/>
</dbReference>
<dbReference type="GeneID" id="58098431"/>
<accession>A0A0M2NWA0</accession>